<dbReference type="PANTHER" id="PTHR43065:SF10">
    <property type="entry name" value="PEROXIDE STRESS-ACTIVATED HISTIDINE KINASE MAK3"/>
    <property type="match status" value="1"/>
</dbReference>
<dbReference type="AlphaFoldDB" id="A0A1F6CR46"/>
<dbReference type="InterPro" id="IPR005467">
    <property type="entry name" value="His_kinase_dom"/>
</dbReference>
<dbReference type="SUPFAM" id="SSF47384">
    <property type="entry name" value="Homodimeric domain of signal transducing histidine kinase"/>
    <property type="match status" value="1"/>
</dbReference>
<evidence type="ECO:0000256" key="7">
    <source>
        <dbReference type="ARBA" id="ARBA00022840"/>
    </source>
</evidence>
<comment type="catalytic activity">
    <reaction evidence="1">
        <text>ATP + protein L-histidine = ADP + protein N-phospho-L-histidine.</text>
        <dbReference type="EC" id="2.7.13.3"/>
    </reaction>
</comment>
<evidence type="ECO:0000259" key="9">
    <source>
        <dbReference type="PROSITE" id="PS50109"/>
    </source>
</evidence>
<dbReference type="PRINTS" id="PR00344">
    <property type="entry name" value="BCTRLSENSOR"/>
</dbReference>
<dbReference type="Gene3D" id="1.10.287.130">
    <property type="match status" value="1"/>
</dbReference>
<protein>
    <recommendedName>
        <fullName evidence="2">histidine kinase</fullName>
        <ecNumber evidence="2">2.7.13.3</ecNumber>
    </recommendedName>
</protein>
<dbReference type="CDD" id="cd00082">
    <property type="entry name" value="HisKA"/>
    <property type="match status" value="1"/>
</dbReference>
<dbReference type="GO" id="GO:0000155">
    <property type="term" value="F:phosphorelay sensor kinase activity"/>
    <property type="evidence" value="ECO:0007669"/>
    <property type="project" value="InterPro"/>
</dbReference>
<evidence type="ECO:0000256" key="4">
    <source>
        <dbReference type="ARBA" id="ARBA00022679"/>
    </source>
</evidence>
<evidence type="ECO:0000256" key="8">
    <source>
        <dbReference type="ARBA" id="ARBA00023012"/>
    </source>
</evidence>
<reference evidence="10 11" key="1">
    <citation type="journal article" date="2016" name="Nat. Commun.">
        <title>Thousands of microbial genomes shed light on interconnected biogeochemical processes in an aquifer system.</title>
        <authorList>
            <person name="Anantharaman K."/>
            <person name="Brown C.T."/>
            <person name="Hug L.A."/>
            <person name="Sharon I."/>
            <person name="Castelle C.J."/>
            <person name="Probst A.J."/>
            <person name="Thomas B.C."/>
            <person name="Singh A."/>
            <person name="Wilkins M.J."/>
            <person name="Karaoz U."/>
            <person name="Brodie E.L."/>
            <person name="Williams K.H."/>
            <person name="Hubbard S.S."/>
            <person name="Banfield J.F."/>
        </authorList>
    </citation>
    <scope>NUCLEOTIDE SEQUENCE [LARGE SCALE GENOMIC DNA]</scope>
    <source>
        <strain evidence="11">RIFCSPLOWO2_12_FULL_64_10</strain>
    </source>
</reference>
<keyword evidence="5" id="KW-0547">Nucleotide-binding</keyword>
<dbReference type="InterPro" id="IPR003594">
    <property type="entry name" value="HATPase_dom"/>
</dbReference>
<keyword evidence="7" id="KW-0067">ATP-binding</keyword>
<gene>
    <name evidence="10" type="ORF">A3F84_01165</name>
</gene>
<dbReference type="InterPro" id="IPR036890">
    <property type="entry name" value="HATPase_C_sf"/>
</dbReference>
<sequence length="224" mass="24294">MFVVSDASEGLRAFAATVVHEVRTPLSSLRLCIEGLICAEGLSRRDRRRVELALGQIDHLEYLTDQMRFLSAPCAPAPDPTDINDVVRGVAREMEEMASGRGVRVCARCAGGLPRAEAGRGPMRCILVNLCRNGIQAMDRAGVLRVWTRRAPPDGVEVVVQDTGCGIPASAIDRVWDPFFTTRPDGMGMGLAVVKAVAESQGGRVRLESEPGRGTTATVWFRVY</sequence>
<evidence type="ECO:0000256" key="6">
    <source>
        <dbReference type="ARBA" id="ARBA00022777"/>
    </source>
</evidence>
<dbReference type="GO" id="GO:0005524">
    <property type="term" value="F:ATP binding"/>
    <property type="evidence" value="ECO:0007669"/>
    <property type="project" value="UniProtKB-KW"/>
</dbReference>
<feature type="domain" description="Histidine kinase" evidence="9">
    <location>
        <begin position="17"/>
        <end position="224"/>
    </location>
</feature>
<dbReference type="InterPro" id="IPR003661">
    <property type="entry name" value="HisK_dim/P_dom"/>
</dbReference>
<keyword evidence="4" id="KW-0808">Transferase</keyword>
<comment type="caution">
    <text evidence="10">The sequence shown here is derived from an EMBL/GenBank/DDBJ whole genome shotgun (WGS) entry which is preliminary data.</text>
</comment>
<dbReference type="SUPFAM" id="SSF55874">
    <property type="entry name" value="ATPase domain of HSP90 chaperone/DNA topoisomerase II/histidine kinase"/>
    <property type="match status" value="1"/>
</dbReference>
<evidence type="ECO:0000256" key="5">
    <source>
        <dbReference type="ARBA" id="ARBA00022741"/>
    </source>
</evidence>
<evidence type="ECO:0000313" key="11">
    <source>
        <dbReference type="Proteomes" id="UP000178606"/>
    </source>
</evidence>
<keyword evidence="3" id="KW-0597">Phosphoprotein</keyword>
<keyword evidence="6" id="KW-0418">Kinase</keyword>
<dbReference type="Pfam" id="PF00512">
    <property type="entry name" value="HisKA"/>
    <property type="match status" value="1"/>
</dbReference>
<evidence type="ECO:0000256" key="3">
    <source>
        <dbReference type="ARBA" id="ARBA00022553"/>
    </source>
</evidence>
<dbReference type="PANTHER" id="PTHR43065">
    <property type="entry name" value="SENSOR HISTIDINE KINASE"/>
    <property type="match status" value="1"/>
</dbReference>
<evidence type="ECO:0000256" key="1">
    <source>
        <dbReference type="ARBA" id="ARBA00000085"/>
    </source>
</evidence>
<proteinExistence type="predicted"/>
<evidence type="ECO:0000256" key="2">
    <source>
        <dbReference type="ARBA" id="ARBA00012438"/>
    </source>
</evidence>
<dbReference type="SMART" id="SM00387">
    <property type="entry name" value="HATPase_c"/>
    <property type="match status" value="1"/>
</dbReference>
<dbReference type="EC" id="2.7.13.3" evidence="2"/>
<dbReference type="InterPro" id="IPR036097">
    <property type="entry name" value="HisK_dim/P_sf"/>
</dbReference>
<dbReference type="InterPro" id="IPR004358">
    <property type="entry name" value="Sig_transdc_His_kin-like_C"/>
</dbReference>
<dbReference type="Pfam" id="PF02518">
    <property type="entry name" value="HATPase_c"/>
    <property type="match status" value="1"/>
</dbReference>
<dbReference type="SMART" id="SM00388">
    <property type="entry name" value="HisKA"/>
    <property type="match status" value="1"/>
</dbReference>
<name>A0A1F6CR46_HANXR</name>
<dbReference type="EMBL" id="MFKF01000175">
    <property type="protein sequence ID" value="OGG51648.1"/>
    <property type="molecule type" value="Genomic_DNA"/>
</dbReference>
<accession>A0A1F6CR46</accession>
<keyword evidence="8" id="KW-0902">Two-component regulatory system</keyword>
<dbReference type="PROSITE" id="PS50109">
    <property type="entry name" value="HIS_KIN"/>
    <property type="match status" value="1"/>
</dbReference>
<dbReference type="Gene3D" id="3.30.565.10">
    <property type="entry name" value="Histidine kinase-like ATPase, C-terminal domain"/>
    <property type="match status" value="1"/>
</dbReference>
<organism evidence="10 11">
    <name type="scientific">Handelsmanbacteria sp. (strain RIFCSPLOWO2_12_FULL_64_10)</name>
    <dbReference type="NCBI Taxonomy" id="1817868"/>
    <lineage>
        <taxon>Bacteria</taxon>
        <taxon>Candidatus Handelsmaniibacteriota</taxon>
    </lineage>
</organism>
<evidence type="ECO:0000313" key="10">
    <source>
        <dbReference type="EMBL" id="OGG51648.1"/>
    </source>
</evidence>
<dbReference type="Proteomes" id="UP000178606">
    <property type="component" value="Unassembled WGS sequence"/>
</dbReference>